<evidence type="ECO:0000313" key="2">
    <source>
        <dbReference type="Proteomes" id="UP001055101"/>
    </source>
</evidence>
<evidence type="ECO:0000313" key="1">
    <source>
        <dbReference type="EMBL" id="GJE56698.1"/>
    </source>
</evidence>
<gene>
    <name evidence="1" type="ORF">EKPJFOCH_3206</name>
</gene>
<comment type="caution">
    <text evidence="1">The sequence shown here is derived from an EMBL/GenBank/DDBJ whole genome shotgun (WGS) entry which is preliminary data.</text>
</comment>
<keyword evidence="2" id="KW-1185">Reference proteome</keyword>
<dbReference type="RefSeq" id="WP_238232347.1">
    <property type="nucleotide sequence ID" value="NZ_BPRA01000014.1"/>
</dbReference>
<dbReference type="InterPro" id="IPR021251">
    <property type="entry name" value="DUF2793"/>
</dbReference>
<reference evidence="1" key="2">
    <citation type="submission" date="2021-08" db="EMBL/GenBank/DDBJ databases">
        <authorList>
            <person name="Tani A."/>
            <person name="Ola A."/>
            <person name="Ogura Y."/>
            <person name="Katsura K."/>
            <person name="Hayashi T."/>
        </authorList>
    </citation>
    <scope>NUCLEOTIDE SEQUENCE</scope>
    <source>
        <strain evidence="1">DSM 23674</strain>
    </source>
</reference>
<accession>A0ABQ4TMT9</accession>
<protein>
    <recommendedName>
        <fullName evidence="3">DUF2793 domain-containing protein</fullName>
    </recommendedName>
</protein>
<organism evidence="1 2">
    <name type="scientific">Methylobacterium thuringiense</name>
    <dbReference type="NCBI Taxonomy" id="1003091"/>
    <lineage>
        <taxon>Bacteria</taxon>
        <taxon>Pseudomonadati</taxon>
        <taxon>Pseudomonadota</taxon>
        <taxon>Alphaproteobacteria</taxon>
        <taxon>Hyphomicrobiales</taxon>
        <taxon>Methylobacteriaceae</taxon>
        <taxon>Methylobacterium</taxon>
    </lineage>
</organism>
<evidence type="ECO:0008006" key="3">
    <source>
        <dbReference type="Google" id="ProtNLM"/>
    </source>
</evidence>
<dbReference type="InterPro" id="IPR008983">
    <property type="entry name" value="Tumour_necrosis_fac-like_dom"/>
</dbReference>
<dbReference type="Gene3D" id="2.60.120.40">
    <property type="match status" value="1"/>
</dbReference>
<dbReference type="SUPFAM" id="SSF49842">
    <property type="entry name" value="TNF-like"/>
    <property type="match status" value="1"/>
</dbReference>
<sequence length="531" mass="54637">MADTTRNLGLPLIAAAQAQKHVTHNEALTALDALVQLACLDKDLAAPPAGPAEGDRYLVTAASPTGAWAGLSGQVVRFADGVWAGAMPRPGWFAYVIDEADLYVFTGTAWASFRGSLTALQNLTRLGIGTAADATNRFALKADAALLSWDDVTPGSGNLRVTLNKQAAAKDAGFTVQTGFSTRALLGSFGSDDFSLKVSPDGAAFFTPLTASASTGRLTLGRIAGPLEISANAGALPDTLPQTVLRVSSADGQQARLVFDSFGATAPGNFIFRTANGTAAAPSALPAGTSMGQFSAFGYGTTTYGSSARAQVAFATTEAWTDSAQGARVLIRTTPIGTAGIVEVFSAESNGAIRLVPLASDPTAGVAQGQLYANSTAAALKWHTGTAWARISNFAKFASTTSFDNYVGAANWTKVQFNTADSNDQGAFVAASNRFVAPEAGLYGFDTALVFRKNGSNAPTAFEAQFYRNGTPAGRGRTSATGTLVDGVTAIDLSTALKLAAGDTVEVFVRFSGADGYVAASDSLFSGRQMA</sequence>
<dbReference type="EMBL" id="BPRA01000014">
    <property type="protein sequence ID" value="GJE56698.1"/>
    <property type="molecule type" value="Genomic_DNA"/>
</dbReference>
<proteinExistence type="predicted"/>
<dbReference type="Proteomes" id="UP001055101">
    <property type="component" value="Unassembled WGS sequence"/>
</dbReference>
<reference evidence="1" key="1">
    <citation type="journal article" date="2021" name="Front. Microbiol.">
        <title>Comprehensive Comparative Genomics and Phenotyping of Methylobacterium Species.</title>
        <authorList>
            <person name="Alessa O."/>
            <person name="Ogura Y."/>
            <person name="Fujitani Y."/>
            <person name="Takami H."/>
            <person name="Hayashi T."/>
            <person name="Sahin N."/>
            <person name="Tani A."/>
        </authorList>
    </citation>
    <scope>NUCLEOTIDE SEQUENCE</scope>
    <source>
        <strain evidence="1">DSM 23674</strain>
    </source>
</reference>
<name>A0ABQ4TMT9_9HYPH</name>
<dbReference type="Pfam" id="PF10983">
    <property type="entry name" value="DUF2793"/>
    <property type="match status" value="1"/>
</dbReference>